<dbReference type="STRING" id="7395.A0A1A9UDC1"/>
<keyword evidence="9" id="KW-1185">Reference proteome</keyword>
<proteinExistence type="inferred from homology"/>
<dbReference type="PROSITE" id="PS00680">
    <property type="entry name" value="MAP_1"/>
    <property type="match status" value="1"/>
</dbReference>
<dbReference type="InterPro" id="IPR000994">
    <property type="entry name" value="Pept_M24"/>
</dbReference>
<dbReference type="CDD" id="cd01086">
    <property type="entry name" value="MetAP1"/>
    <property type="match status" value="1"/>
</dbReference>
<evidence type="ECO:0000256" key="2">
    <source>
        <dbReference type="ARBA" id="ARBA00022670"/>
    </source>
</evidence>
<dbReference type="GO" id="GO:0006508">
    <property type="term" value="P:proteolysis"/>
    <property type="evidence" value="ECO:0007669"/>
    <property type="project" value="UniProtKB-KW"/>
</dbReference>
<organism evidence="8 9">
    <name type="scientific">Glossina austeni</name>
    <name type="common">Savannah tsetse fly</name>
    <dbReference type="NCBI Taxonomy" id="7395"/>
    <lineage>
        <taxon>Eukaryota</taxon>
        <taxon>Metazoa</taxon>
        <taxon>Ecdysozoa</taxon>
        <taxon>Arthropoda</taxon>
        <taxon>Hexapoda</taxon>
        <taxon>Insecta</taxon>
        <taxon>Pterygota</taxon>
        <taxon>Neoptera</taxon>
        <taxon>Endopterygota</taxon>
        <taxon>Diptera</taxon>
        <taxon>Brachycera</taxon>
        <taxon>Muscomorpha</taxon>
        <taxon>Hippoboscoidea</taxon>
        <taxon>Glossinidae</taxon>
        <taxon>Glossina</taxon>
    </lineage>
</organism>
<evidence type="ECO:0000256" key="1">
    <source>
        <dbReference type="ARBA" id="ARBA00022438"/>
    </source>
</evidence>
<comment type="similarity">
    <text evidence="5">Belongs to the peptidase M24A family. Methionine aminopeptidase type 1 subfamily.</text>
</comment>
<dbReference type="InterPro" id="IPR001714">
    <property type="entry name" value="Pept_M24_MAP"/>
</dbReference>
<evidence type="ECO:0000313" key="9">
    <source>
        <dbReference type="Proteomes" id="UP000078200"/>
    </source>
</evidence>
<dbReference type="NCBIfam" id="TIGR00500">
    <property type="entry name" value="met_pdase_I"/>
    <property type="match status" value="1"/>
</dbReference>
<dbReference type="PANTHER" id="PTHR43330:SF8">
    <property type="entry name" value="METHIONINE AMINOPEPTIDASE 1D, MITOCHONDRIAL"/>
    <property type="match status" value="1"/>
</dbReference>
<feature type="binding site" evidence="5">
    <location>
        <position position="168"/>
    </location>
    <ligand>
        <name>a divalent metal cation</name>
        <dbReference type="ChEBI" id="CHEBI:60240"/>
        <label>2</label>
        <note>catalytic</note>
    </ligand>
</feature>
<feature type="binding site" evidence="5">
    <location>
        <position position="168"/>
    </location>
    <ligand>
        <name>a divalent metal cation</name>
        <dbReference type="ChEBI" id="CHEBI:60240"/>
        <label>1</label>
    </ligand>
</feature>
<dbReference type="InterPro" id="IPR002467">
    <property type="entry name" value="Pept_M24A_MAP1"/>
</dbReference>
<accession>A0A1A9UDC1</accession>
<sequence length="311" mass="34472">MKKLFLNLSVGRIIQRLSKNKKNFGRFDKIVLGNVSPERSVPLHIEKPDYYYRFMPPGDTSSGEPEIKTDEQIHQMRVSCKLTANTLKACEGIIKVGVKTDEIDAFLHELIISSNAYPSPLRYAGFPKSICTSVNDVACHGIPDDRCLVDGDIVNVDISVYYEGYHGDCSKTFLVGNVDEEGCYLVKSTEECLNECVSLCRPNVEFNAIGNHINKFCNGKGLNVIPAFIGHGIGTYFHGPPEILHFKNNFPGTMQRGMTFTIEPILTFGGSEVEIQKDGWTATTLDGARTAQFEHTILITETGAEVLTKPD</sequence>
<dbReference type="EnsemblMetazoa" id="GAUT000735-RA">
    <property type="protein sequence ID" value="GAUT000735-PA"/>
    <property type="gene ID" value="GAUT000735"/>
</dbReference>
<protein>
    <recommendedName>
        <fullName evidence="6">Methionine aminopeptidase</fullName>
        <ecNumber evidence="6">3.4.11.18</ecNumber>
    </recommendedName>
</protein>
<feature type="domain" description="Peptidase M24" evidence="7">
    <location>
        <begin position="75"/>
        <end position="301"/>
    </location>
</feature>
<feature type="binding site" evidence="5">
    <location>
        <position position="294"/>
    </location>
    <ligand>
        <name>a divalent metal cation</name>
        <dbReference type="ChEBI" id="CHEBI:60240"/>
        <label>2</label>
        <note>catalytic</note>
    </ligand>
</feature>
<comment type="cofactor">
    <cofactor evidence="5">
        <name>Co(2+)</name>
        <dbReference type="ChEBI" id="CHEBI:48828"/>
    </cofactor>
    <cofactor evidence="5">
        <name>Zn(2+)</name>
        <dbReference type="ChEBI" id="CHEBI:29105"/>
    </cofactor>
    <cofactor evidence="5">
        <name>Mn(2+)</name>
        <dbReference type="ChEBI" id="CHEBI:29035"/>
    </cofactor>
    <cofactor evidence="5">
        <name>Fe(2+)</name>
        <dbReference type="ChEBI" id="CHEBI:29033"/>
    </cofactor>
    <text evidence="5">Binds 2 divalent metal cations per subunit. Has a high-affinity and a low affinity metal-binding site. The true nature of the physiological cofactor is under debate. The enzyme is active with cobalt, zinc, manganese or divalent iron ions. Most likely, methionine aminopeptidases function as mononuclear Fe(2+)-metalloproteases under physiological conditions, and the catalytically relevant metal-binding site has been assigned to the histidine-containing high-affinity site.</text>
</comment>
<feature type="binding site" evidence="5">
    <location>
        <position position="231"/>
    </location>
    <ligand>
        <name>a divalent metal cation</name>
        <dbReference type="ChEBI" id="CHEBI:60240"/>
        <label>2</label>
        <note>catalytic</note>
    </ligand>
</feature>
<dbReference type="Pfam" id="PF00557">
    <property type="entry name" value="Peptidase_M24"/>
    <property type="match status" value="1"/>
</dbReference>
<dbReference type="AlphaFoldDB" id="A0A1A9UDC1"/>
<feature type="binding site" evidence="5">
    <location>
        <position position="157"/>
    </location>
    <ligand>
        <name>a divalent metal cation</name>
        <dbReference type="ChEBI" id="CHEBI:60240"/>
        <label>1</label>
    </ligand>
</feature>
<dbReference type="Gene3D" id="3.90.230.10">
    <property type="entry name" value="Creatinase/methionine aminopeptidase superfamily"/>
    <property type="match status" value="1"/>
</dbReference>
<dbReference type="VEuPathDB" id="VectorBase:GAUT000735"/>
<comment type="catalytic activity">
    <reaction evidence="5 6">
        <text>Release of N-terminal amino acids, preferentially methionine, from peptides and arylamides.</text>
        <dbReference type="EC" id="3.4.11.18"/>
    </reaction>
</comment>
<evidence type="ECO:0000313" key="8">
    <source>
        <dbReference type="EnsemblMetazoa" id="GAUT000735-PA"/>
    </source>
</evidence>
<dbReference type="PANTHER" id="PTHR43330">
    <property type="entry name" value="METHIONINE AMINOPEPTIDASE"/>
    <property type="match status" value="1"/>
</dbReference>
<keyword evidence="3 5" id="KW-0479">Metal-binding</keyword>
<feature type="binding site" evidence="5">
    <location>
        <position position="263"/>
    </location>
    <ligand>
        <name>a divalent metal cation</name>
        <dbReference type="ChEBI" id="CHEBI:60240"/>
        <label>2</label>
        <note>catalytic</note>
    </ligand>
</feature>
<reference evidence="8" key="1">
    <citation type="submission" date="2020-05" db="UniProtKB">
        <authorList>
            <consortium name="EnsemblMetazoa"/>
        </authorList>
    </citation>
    <scope>IDENTIFICATION</scope>
    <source>
        <strain evidence="8">TTRI</strain>
    </source>
</reference>
<comment type="function">
    <text evidence="6">Cotranslationally removes the N-terminal methionine from nascent proteins. The N-terminal methionine is often cleaved when the second residue in the primary sequence is small and uncharged (Met-Ala-, Cys, Gly, Pro, Ser, Thr, or Val).</text>
</comment>
<evidence type="ECO:0000259" key="7">
    <source>
        <dbReference type="Pfam" id="PF00557"/>
    </source>
</evidence>
<dbReference type="Proteomes" id="UP000078200">
    <property type="component" value="Unassembled WGS sequence"/>
</dbReference>
<dbReference type="SUPFAM" id="SSF55920">
    <property type="entry name" value="Creatinase/aminopeptidase"/>
    <property type="match status" value="1"/>
</dbReference>
<keyword evidence="4 5" id="KW-0378">Hydrolase</keyword>
<dbReference type="InterPro" id="IPR036005">
    <property type="entry name" value="Creatinase/aminopeptidase-like"/>
</dbReference>
<evidence type="ECO:0000256" key="3">
    <source>
        <dbReference type="ARBA" id="ARBA00022723"/>
    </source>
</evidence>
<dbReference type="HAMAP" id="MF_01974">
    <property type="entry name" value="MetAP_1"/>
    <property type="match status" value="1"/>
</dbReference>
<dbReference type="PRINTS" id="PR00599">
    <property type="entry name" value="MAPEPTIDASE"/>
</dbReference>
<evidence type="ECO:0000256" key="5">
    <source>
        <dbReference type="HAMAP-Rule" id="MF_03174"/>
    </source>
</evidence>
<keyword evidence="2 5" id="KW-0645">Protease</keyword>
<dbReference type="EC" id="3.4.11.18" evidence="6"/>
<name>A0A1A9UDC1_GLOAU</name>
<feature type="binding site" evidence="5">
    <location>
        <position position="238"/>
    </location>
    <ligand>
        <name>substrate</name>
    </ligand>
</feature>
<feature type="binding site" evidence="5">
    <location>
        <position position="294"/>
    </location>
    <ligand>
        <name>a divalent metal cation</name>
        <dbReference type="ChEBI" id="CHEBI:60240"/>
        <label>1</label>
    </ligand>
</feature>
<dbReference type="GO" id="GO:0070006">
    <property type="term" value="F:metalloaminopeptidase activity"/>
    <property type="evidence" value="ECO:0007669"/>
    <property type="project" value="UniProtKB-UniRule"/>
</dbReference>
<dbReference type="GO" id="GO:0046872">
    <property type="term" value="F:metal ion binding"/>
    <property type="evidence" value="ECO:0007669"/>
    <property type="project" value="UniProtKB-UniRule"/>
</dbReference>
<keyword evidence="1 5" id="KW-0031">Aminopeptidase</keyword>
<evidence type="ECO:0000256" key="6">
    <source>
        <dbReference type="RuleBase" id="RU003653"/>
    </source>
</evidence>
<dbReference type="GO" id="GO:0004239">
    <property type="term" value="F:initiator methionyl aminopeptidase activity"/>
    <property type="evidence" value="ECO:0007669"/>
    <property type="project" value="UniProtKB-UniRule"/>
</dbReference>
<feature type="binding site" evidence="5">
    <location>
        <position position="140"/>
    </location>
    <ligand>
        <name>substrate</name>
    </ligand>
</feature>
<evidence type="ECO:0000256" key="4">
    <source>
        <dbReference type="ARBA" id="ARBA00022801"/>
    </source>
</evidence>